<dbReference type="AlphaFoldDB" id="A0A172T0W5"/>
<organism evidence="1 2">
    <name type="scientific">Fervidobacterium pennivorans</name>
    <dbReference type="NCBI Taxonomy" id="93466"/>
    <lineage>
        <taxon>Bacteria</taxon>
        <taxon>Thermotogati</taxon>
        <taxon>Thermotogota</taxon>
        <taxon>Thermotogae</taxon>
        <taxon>Thermotogales</taxon>
        <taxon>Fervidobacteriaceae</taxon>
        <taxon>Fervidobacterium</taxon>
    </lineage>
</organism>
<reference evidence="1 2" key="1">
    <citation type="submission" date="2014-08" db="EMBL/GenBank/DDBJ databases">
        <title>Fervidobacterium pennivorans DYC genome.</title>
        <authorList>
            <person name="Wushke S."/>
        </authorList>
    </citation>
    <scope>NUCLEOTIDE SEQUENCE [LARGE SCALE GENOMIC DNA]</scope>
    <source>
        <strain evidence="1 2">DYC</strain>
    </source>
</reference>
<sequence>MKSKLQKGKFYQNVVVLSLLILASIGYSYFNENPVYFLSGNSSFAFSVTVQEHASWNLGVFWRQIERTLFGELGYTTDSTYATGVVNYRLVDISKFYALNIKFKILPLDAKMLSLDAGGLIKVSDSSILSFAVYNLVLYSEKQENSLPSLEAVFNQSVTNQTGVKIGVSNIGVDYLRFTLGIAISKIAPFNEIIFSYVPVYSLSGGTLYHSIYGKTNVIVDNYIFELSGFYNLSENISNYEELKSKYGLKITFAFNM</sequence>
<protein>
    <recommendedName>
        <fullName evidence="3">DUF3187 family protein</fullName>
    </recommendedName>
</protein>
<dbReference type="PATRIC" id="fig|93466.3.peg.60"/>
<gene>
    <name evidence="1" type="ORF">JM64_00315</name>
</gene>
<name>A0A172T0W5_FERPE</name>
<proteinExistence type="predicted"/>
<dbReference type="OrthoDB" id="42568at2"/>
<evidence type="ECO:0008006" key="3">
    <source>
        <dbReference type="Google" id="ProtNLM"/>
    </source>
</evidence>
<accession>A0A172T0W5</accession>
<dbReference type="EMBL" id="CP011393">
    <property type="protein sequence ID" value="ANE40641.1"/>
    <property type="molecule type" value="Genomic_DNA"/>
</dbReference>
<evidence type="ECO:0000313" key="2">
    <source>
        <dbReference type="Proteomes" id="UP000077096"/>
    </source>
</evidence>
<evidence type="ECO:0000313" key="1">
    <source>
        <dbReference type="EMBL" id="ANE40641.1"/>
    </source>
</evidence>
<dbReference type="KEGG" id="fng:JM64_00315"/>
<dbReference type="Proteomes" id="UP000077096">
    <property type="component" value="Chromosome"/>
</dbReference>